<sequence>MKNLLKLSIMLAALLVFTGTNTVIAQEAVVSSNIEAGVSSNISASALPGNINFDPPSLFAQTLPLQTYMNNNTNAVFVGGNGAVLSENSNFGVTGHSSPNFLAYNPSTQNSDGSIPALPAIIYFPNPVNNVSMLAGAGSTTGTVILAALDASFTVVAVDVKAITPAMQLLSVAWNPGIQAVVVVGNFTSANKWMVLDNLRFQ</sequence>
<dbReference type="Proteomes" id="UP000030652">
    <property type="component" value="Unassembled WGS sequence"/>
</dbReference>
<protein>
    <submittedName>
        <fullName evidence="2">Uncharacterized protein</fullName>
    </submittedName>
</protein>
<comment type="caution">
    <text evidence="2">The sequence shown here is derived from an EMBL/GenBank/DDBJ whole genome shotgun (WGS) entry which is preliminary data.</text>
</comment>
<evidence type="ECO:0000313" key="2">
    <source>
        <dbReference type="EMBL" id="KHE91328.1"/>
    </source>
</evidence>
<gene>
    <name evidence="2" type="ORF">SCABRO_03008</name>
</gene>
<dbReference type="AlphaFoldDB" id="A0A0B0EJN8"/>
<reference evidence="2 3" key="1">
    <citation type="submission" date="2014-10" db="EMBL/GenBank/DDBJ databases">
        <title>Draft genome of anammox bacterium scalindua brodae, obtained using differential coverage binning of sequence data from two enrichment reactors.</title>
        <authorList>
            <person name="Speth D.R."/>
            <person name="Russ L."/>
            <person name="Kartal B."/>
            <person name="Op den Camp H.J."/>
            <person name="Dutilh B.E."/>
            <person name="Jetten M.S."/>
        </authorList>
    </citation>
    <scope>NUCLEOTIDE SEQUENCE [LARGE SCALE GENOMIC DNA]</scope>
    <source>
        <strain evidence="2">RU1</strain>
    </source>
</reference>
<accession>A0A0B0EJN8</accession>
<evidence type="ECO:0000313" key="3">
    <source>
        <dbReference type="Proteomes" id="UP000030652"/>
    </source>
</evidence>
<feature type="chain" id="PRO_5002074481" evidence="1">
    <location>
        <begin position="26"/>
        <end position="202"/>
    </location>
</feature>
<feature type="signal peptide" evidence="1">
    <location>
        <begin position="1"/>
        <end position="25"/>
    </location>
</feature>
<name>A0A0B0EJN8_9BACT</name>
<proteinExistence type="predicted"/>
<keyword evidence="1" id="KW-0732">Signal</keyword>
<evidence type="ECO:0000256" key="1">
    <source>
        <dbReference type="SAM" id="SignalP"/>
    </source>
</evidence>
<dbReference type="EMBL" id="JRYO01000213">
    <property type="protein sequence ID" value="KHE91328.1"/>
    <property type="molecule type" value="Genomic_DNA"/>
</dbReference>
<dbReference type="PATRIC" id="fig|237368.3.peg.3254"/>
<organism evidence="2 3">
    <name type="scientific">Candidatus Scalindua brodae</name>
    <dbReference type="NCBI Taxonomy" id="237368"/>
    <lineage>
        <taxon>Bacteria</taxon>
        <taxon>Pseudomonadati</taxon>
        <taxon>Planctomycetota</taxon>
        <taxon>Candidatus Brocadiia</taxon>
        <taxon>Candidatus Brocadiales</taxon>
        <taxon>Candidatus Scalinduaceae</taxon>
        <taxon>Candidatus Scalindua</taxon>
    </lineage>
</organism>